<gene>
    <name evidence="3" type="ORF">ECRASSUSDP1_LOCUS12659</name>
</gene>
<protein>
    <submittedName>
        <fullName evidence="3">Uncharacterized protein</fullName>
    </submittedName>
</protein>
<evidence type="ECO:0000256" key="2">
    <source>
        <dbReference type="SAM" id="MobiDB-lite"/>
    </source>
</evidence>
<comment type="caution">
    <text evidence="3">The sequence shown here is derived from an EMBL/GenBank/DDBJ whole genome shotgun (WGS) entry which is preliminary data.</text>
</comment>
<keyword evidence="4" id="KW-1185">Reference proteome</keyword>
<evidence type="ECO:0000256" key="1">
    <source>
        <dbReference type="SAM" id="Coils"/>
    </source>
</evidence>
<dbReference type="AlphaFoldDB" id="A0AAD1UM50"/>
<sequence>MRIRLASEHKSSFDSVFKDQGSSNGSPKKLRFANDSYSNVSDYEASPFVFAGNKTELQMEKKSTRKRNKIKKKSLGSLVLPEKKEDWGKFDLSQNLSDMLKPSQPNFGYGEELTFDTHTRKNRKGWGIFLDCIQKYPKRERVHSLAKNIIDAKKAEEQKIRELRKLRKQYRLNKNEHKPSVKFTTNTSFYTKNDRGLKPIIEGAYQNFMKHGSKKKLRGKLSWFNSIKPKLSDRGKSSMSSLPQTSVWLKNRVNSSKRRRLKLSNSFIFTSHSIKINLKDKLTNFLKSIKRGKIKDLKSPQKIINSYKSLNPP</sequence>
<feature type="coiled-coil region" evidence="1">
    <location>
        <begin position="146"/>
        <end position="173"/>
    </location>
</feature>
<proteinExistence type="predicted"/>
<name>A0AAD1UM50_EUPCR</name>
<feature type="region of interest" description="Disordered" evidence="2">
    <location>
        <begin position="1"/>
        <end position="30"/>
    </location>
</feature>
<evidence type="ECO:0000313" key="3">
    <source>
        <dbReference type="EMBL" id="CAI2371339.1"/>
    </source>
</evidence>
<dbReference type="Proteomes" id="UP001295684">
    <property type="component" value="Unassembled WGS sequence"/>
</dbReference>
<accession>A0AAD1UM50</accession>
<evidence type="ECO:0000313" key="4">
    <source>
        <dbReference type="Proteomes" id="UP001295684"/>
    </source>
</evidence>
<organism evidence="3 4">
    <name type="scientific">Euplotes crassus</name>
    <dbReference type="NCBI Taxonomy" id="5936"/>
    <lineage>
        <taxon>Eukaryota</taxon>
        <taxon>Sar</taxon>
        <taxon>Alveolata</taxon>
        <taxon>Ciliophora</taxon>
        <taxon>Intramacronucleata</taxon>
        <taxon>Spirotrichea</taxon>
        <taxon>Hypotrichia</taxon>
        <taxon>Euplotida</taxon>
        <taxon>Euplotidae</taxon>
        <taxon>Moneuplotes</taxon>
    </lineage>
</organism>
<keyword evidence="1" id="KW-0175">Coiled coil</keyword>
<reference evidence="3" key="1">
    <citation type="submission" date="2023-07" db="EMBL/GenBank/DDBJ databases">
        <authorList>
            <consortium name="AG Swart"/>
            <person name="Singh M."/>
            <person name="Singh A."/>
            <person name="Seah K."/>
            <person name="Emmerich C."/>
        </authorList>
    </citation>
    <scope>NUCLEOTIDE SEQUENCE</scope>
    <source>
        <strain evidence="3">DP1</strain>
    </source>
</reference>
<dbReference type="EMBL" id="CAMPGE010012570">
    <property type="protein sequence ID" value="CAI2371339.1"/>
    <property type="molecule type" value="Genomic_DNA"/>
</dbReference>
<feature type="compositionally biased region" description="Basic and acidic residues" evidence="2">
    <location>
        <begin position="1"/>
        <end position="12"/>
    </location>
</feature>